<organism evidence="1 2">
    <name type="scientific">Clostridium subterminale</name>
    <dbReference type="NCBI Taxonomy" id="1550"/>
    <lineage>
        <taxon>Bacteria</taxon>
        <taxon>Bacillati</taxon>
        <taxon>Bacillota</taxon>
        <taxon>Clostridia</taxon>
        <taxon>Eubacteriales</taxon>
        <taxon>Clostridiaceae</taxon>
        <taxon>Clostridium</taxon>
    </lineage>
</organism>
<proteinExistence type="predicted"/>
<name>A0ABN1KS01_CLOSU</name>
<keyword evidence="2" id="KW-1185">Reference proteome</keyword>
<comment type="caution">
    <text evidence="1">The sequence shown here is derived from an EMBL/GenBank/DDBJ whole genome shotgun (WGS) entry which is preliminary data.</text>
</comment>
<protein>
    <submittedName>
        <fullName evidence="1">Uncharacterized protein</fullName>
    </submittedName>
</protein>
<accession>A0ABN1KS01</accession>
<sequence length="95" mass="11317">MNYIEQLKDAIDFHHGAIELYANSNTVSVLVKEYEVCKCEEKIDKNNLSLFNIPLYYNQSLKDNEVKMLLEENIKKWFDGVIEENKKYKIINLER</sequence>
<evidence type="ECO:0000313" key="1">
    <source>
        <dbReference type="EMBL" id="GAA0774539.1"/>
    </source>
</evidence>
<reference evidence="1 2" key="1">
    <citation type="journal article" date="2019" name="Int. J. Syst. Evol. Microbiol.">
        <title>The Global Catalogue of Microorganisms (GCM) 10K type strain sequencing project: providing services to taxonomists for standard genome sequencing and annotation.</title>
        <authorList>
            <consortium name="The Broad Institute Genomics Platform"/>
            <consortium name="The Broad Institute Genome Sequencing Center for Infectious Disease"/>
            <person name="Wu L."/>
            <person name="Ma J."/>
        </authorList>
    </citation>
    <scope>NUCLEOTIDE SEQUENCE [LARGE SCALE GENOMIC DNA]</scope>
    <source>
        <strain evidence="1 2">JCM 1417</strain>
    </source>
</reference>
<dbReference type="RefSeq" id="WP_343826724.1">
    <property type="nucleotide sequence ID" value="NZ_BAAACI010000006.1"/>
</dbReference>
<dbReference type="Proteomes" id="UP001501047">
    <property type="component" value="Unassembled WGS sequence"/>
</dbReference>
<evidence type="ECO:0000313" key="2">
    <source>
        <dbReference type="Proteomes" id="UP001501047"/>
    </source>
</evidence>
<dbReference type="EMBL" id="BAAACI010000006">
    <property type="protein sequence ID" value="GAA0774539.1"/>
    <property type="molecule type" value="Genomic_DNA"/>
</dbReference>
<gene>
    <name evidence="1" type="ORF">GCM10008908_24550</name>
</gene>